<feature type="domain" description="Carrier" evidence="7">
    <location>
        <begin position="2574"/>
        <end position="2650"/>
    </location>
</feature>
<feature type="domain" description="Carrier" evidence="7">
    <location>
        <begin position="4127"/>
        <end position="4203"/>
    </location>
</feature>
<evidence type="ECO:0000256" key="6">
    <source>
        <dbReference type="SAM" id="MobiDB-lite"/>
    </source>
</evidence>
<dbReference type="FunFam" id="3.40.50.12780:FF:000014">
    <property type="entry name" value="Nonribosomal peptide synthetase 1"/>
    <property type="match status" value="4"/>
</dbReference>
<keyword evidence="2" id="KW-0596">Phosphopantetheine</keyword>
<reference evidence="8" key="1">
    <citation type="journal article" date="2020" name="Stud. Mycol.">
        <title>101 Dothideomycetes genomes: a test case for predicting lifestyles and emergence of pathogens.</title>
        <authorList>
            <person name="Haridas S."/>
            <person name="Albert R."/>
            <person name="Binder M."/>
            <person name="Bloem J."/>
            <person name="Labutti K."/>
            <person name="Salamov A."/>
            <person name="Andreopoulos B."/>
            <person name="Baker S."/>
            <person name="Barry K."/>
            <person name="Bills G."/>
            <person name="Bluhm B."/>
            <person name="Cannon C."/>
            <person name="Castanera R."/>
            <person name="Culley D."/>
            <person name="Daum C."/>
            <person name="Ezra D."/>
            <person name="Gonzalez J."/>
            <person name="Henrissat B."/>
            <person name="Kuo A."/>
            <person name="Liang C."/>
            <person name="Lipzen A."/>
            <person name="Lutzoni F."/>
            <person name="Magnuson J."/>
            <person name="Mondo S."/>
            <person name="Nolan M."/>
            <person name="Ohm R."/>
            <person name="Pangilinan J."/>
            <person name="Park H.-J."/>
            <person name="Ramirez L."/>
            <person name="Alfaro M."/>
            <person name="Sun H."/>
            <person name="Tritt A."/>
            <person name="Yoshinaga Y."/>
            <person name="Zwiers L.-H."/>
            <person name="Turgeon B."/>
            <person name="Goodwin S."/>
            <person name="Spatafora J."/>
            <person name="Crous P."/>
            <person name="Grigoriev I."/>
        </authorList>
    </citation>
    <scope>NUCLEOTIDE SEQUENCE</scope>
    <source>
        <strain evidence="8">CBS 122367</strain>
    </source>
</reference>
<name>A0A6G1IJ07_9PLEO</name>
<feature type="domain" description="Carrier" evidence="7">
    <location>
        <begin position="6881"/>
        <end position="6958"/>
    </location>
</feature>
<accession>A0A6G1IJ07</accession>
<dbReference type="InterPro" id="IPR020845">
    <property type="entry name" value="AMP-binding_CS"/>
</dbReference>
<dbReference type="FunFam" id="3.30.559.30:FF:000003">
    <property type="entry name" value="Nonribosomal peptide synthase SidD"/>
    <property type="match status" value="2"/>
</dbReference>
<feature type="domain" description="Carrier" evidence="7">
    <location>
        <begin position="1501"/>
        <end position="1577"/>
    </location>
</feature>
<keyword evidence="9" id="KW-1185">Reference proteome</keyword>
<dbReference type="PROSITE" id="PS00455">
    <property type="entry name" value="AMP_BINDING"/>
    <property type="match status" value="4"/>
</dbReference>
<dbReference type="InterPro" id="IPR042099">
    <property type="entry name" value="ANL_N_sf"/>
</dbReference>
<comment type="similarity">
    <text evidence="5">Belongs to the NRP synthetase family.</text>
</comment>
<dbReference type="CDD" id="cd19542">
    <property type="entry name" value="CT_NRPS-like"/>
    <property type="match status" value="4"/>
</dbReference>
<dbReference type="InterPro" id="IPR000873">
    <property type="entry name" value="AMP-dep_synth/lig_dom"/>
</dbReference>
<dbReference type="InterPro" id="IPR009081">
    <property type="entry name" value="PP-bd_ACP"/>
</dbReference>
<gene>
    <name evidence="8" type="ORF">K458DRAFT_348670</name>
</gene>
<dbReference type="CDD" id="cd05918">
    <property type="entry name" value="A_NRPS_SidN3_like"/>
    <property type="match status" value="4"/>
</dbReference>
<comment type="pathway">
    <text evidence="1">Mycotoxin biosynthesis.</text>
</comment>
<dbReference type="InterPro" id="IPR010071">
    <property type="entry name" value="AA_adenyl_dom"/>
</dbReference>
<dbReference type="CDD" id="cd19545">
    <property type="entry name" value="FUM14_C_NRPS-like"/>
    <property type="match status" value="2"/>
</dbReference>
<feature type="domain" description="Carrier" evidence="7">
    <location>
        <begin position="5206"/>
        <end position="5282"/>
    </location>
</feature>
<evidence type="ECO:0000256" key="2">
    <source>
        <dbReference type="ARBA" id="ARBA00022450"/>
    </source>
</evidence>
<dbReference type="NCBIfam" id="TIGR01733">
    <property type="entry name" value="AA-adenyl-dom"/>
    <property type="match status" value="4"/>
</dbReference>
<evidence type="ECO:0000313" key="8">
    <source>
        <dbReference type="EMBL" id="KAF2678227.1"/>
    </source>
</evidence>
<keyword evidence="4" id="KW-0436">Ligase</keyword>
<dbReference type="InterPro" id="IPR036736">
    <property type="entry name" value="ACP-like_sf"/>
</dbReference>
<dbReference type="FunFam" id="3.30.559.10:FF:000016">
    <property type="entry name" value="Nonribosomal peptide synthase Pes1"/>
    <property type="match status" value="3"/>
</dbReference>
<dbReference type="Gene3D" id="1.10.1200.10">
    <property type="entry name" value="ACP-like"/>
    <property type="match status" value="6"/>
</dbReference>
<feature type="compositionally biased region" description="Low complexity" evidence="6">
    <location>
        <begin position="6265"/>
        <end position="6275"/>
    </location>
</feature>
<dbReference type="FunFam" id="3.30.300.30:FF:000015">
    <property type="entry name" value="Nonribosomal peptide synthase SidD"/>
    <property type="match status" value="4"/>
</dbReference>
<dbReference type="FunFam" id="1.10.1200.10:FF:000005">
    <property type="entry name" value="Nonribosomal peptide synthetase 1"/>
    <property type="match status" value="2"/>
</dbReference>
<dbReference type="InterPro" id="IPR020806">
    <property type="entry name" value="PKS_PP-bd"/>
</dbReference>
<dbReference type="FunFam" id="3.30.559.30:FF:000002">
    <property type="entry name" value="Nonribosomal peptide synthase Pes1"/>
    <property type="match status" value="3"/>
</dbReference>
<protein>
    <submittedName>
        <fullName evidence="8">Amino acid adenylation domain-containing protein</fullName>
    </submittedName>
</protein>
<dbReference type="SUPFAM" id="SSF56801">
    <property type="entry name" value="Acetyl-CoA synthetase-like"/>
    <property type="match status" value="4"/>
</dbReference>
<dbReference type="Gene3D" id="3.40.50.12780">
    <property type="entry name" value="N-terminal domain of ligase-like"/>
    <property type="match status" value="4"/>
</dbReference>
<dbReference type="NCBIfam" id="NF003417">
    <property type="entry name" value="PRK04813.1"/>
    <property type="match status" value="4"/>
</dbReference>
<dbReference type="Pfam" id="PF00550">
    <property type="entry name" value="PP-binding"/>
    <property type="match status" value="6"/>
</dbReference>
<feature type="domain" description="Carrier" evidence="7">
    <location>
        <begin position="6296"/>
        <end position="6369"/>
    </location>
</feature>
<evidence type="ECO:0000259" key="7">
    <source>
        <dbReference type="PROSITE" id="PS50075"/>
    </source>
</evidence>
<dbReference type="InterPro" id="IPR023213">
    <property type="entry name" value="CAT-like_dom_sf"/>
</dbReference>
<evidence type="ECO:0000256" key="1">
    <source>
        <dbReference type="ARBA" id="ARBA00004685"/>
    </source>
</evidence>
<dbReference type="GO" id="GO:0031177">
    <property type="term" value="F:phosphopantetheine binding"/>
    <property type="evidence" value="ECO:0007669"/>
    <property type="project" value="InterPro"/>
</dbReference>
<dbReference type="SUPFAM" id="SSF47336">
    <property type="entry name" value="ACP-like"/>
    <property type="match status" value="6"/>
</dbReference>
<dbReference type="Pfam" id="PF00668">
    <property type="entry name" value="Condensation"/>
    <property type="match status" value="10"/>
</dbReference>
<evidence type="ECO:0000256" key="5">
    <source>
        <dbReference type="ARBA" id="ARBA00029454"/>
    </source>
</evidence>
<dbReference type="InterPro" id="IPR045851">
    <property type="entry name" value="AMP-bd_C_sf"/>
</dbReference>
<dbReference type="Gene3D" id="3.30.300.30">
    <property type="match status" value="4"/>
</dbReference>
<dbReference type="FunFam" id="3.30.559.10:FF:000017">
    <property type="entry name" value="Nonribosomal peptide synthase Pes1"/>
    <property type="match status" value="2"/>
</dbReference>
<dbReference type="SUPFAM" id="SSF52777">
    <property type="entry name" value="CoA-dependent acyltransferases"/>
    <property type="match status" value="18"/>
</dbReference>
<organism evidence="8 9">
    <name type="scientific">Lentithecium fluviatile CBS 122367</name>
    <dbReference type="NCBI Taxonomy" id="1168545"/>
    <lineage>
        <taxon>Eukaryota</taxon>
        <taxon>Fungi</taxon>
        <taxon>Dikarya</taxon>
        <taxon>Ascomycota</taxon>
        <taxon>Pezizomycotina</taxon>
        <taxon>Dothideomycetes</taxon>
        <taxon>Pleosporomycetidae</taxon>
        <taxon>Pleosporales</taxon>
        <taxon>Massarineae</taxon>
        <taxon>Lentitheciaceae</taxon>
        <taxon>Lentithecium</taxon>
    </lineage>
</organism>
<evidence type="ECO:0000313" key="9">
    <source>
        <dbReference type="Proteomes" id="UP000799291"/>
    </source>
</evidence>
<dbReference type="PROSITE" id="PS50075">
    <property type="entry name" value="CARRIER"/>
    <property type="match status" value="6"/>
</dbReference>
<dbReference type="CDD" id="cd19534">
    <property type="entry name" value="E_NRPS"/>
    <property type="match status" value="3"/>
</dbReference>
<dbReference type="GO" id="GO:0016874">
    <property type="term" value="F:ligase activity"/>
    <property type="evidence" value="ECO:0007669"/>
    <property type="project" value="UniProtKB-KW"/>
</dbReference>
<sequence length="7024" mass="777936">MQAMGRCQRLGLGIKVQEILRSKSIAELATCVTDAKQSSDYEEVAEQEFDLSPIQQYFFMLPNQGSGYFNQSVFLRITRTIDRGALQNAIETIIGRHSMLRARFSRTGLAGTWRQRVTQDVSQSYRIRHLHVASRSETTSHIAASHACLDAVRGPLLAADFFQIDHHEQLLFITASHLVIDLVSWRVVLEELEDILSNTSAPMLAPKTLPFQAWCRLQAEHAQVQLPTTVLPVGDVPRGDLAYWGMENIPNNYGGVVSEGFELGADSTALVMNSCHNALRTEPVDILFAALLTSFAQVFPDRTVPPLYTETHGREPWNDSTDISRTVGWFTSLYPVVVPMEAFSDIVDIVRHVKDLRRRIPDNGRPYFATRFLTTHGEAAFRNHWPMEIAFNYLGQYQQLERHGALLQPVEELAGEARGAGGTADVGELTPRFALFEISAVVTQGKLRFSFTYNRRIRHQEKLRRWISTCSKSLDLIAETLSTLSPAPTLSDFPLLSLSYNELSTLVAQRLPEKGIHNILEVEDIYPASPMQQGLLLSRMKDTNFYSVHGISEVVARSGALVDAMVLKNAWIAVVEHHAAMRTIFAEKLDSSDSLYSQIVLKQVQPDIVCLSCEDDRAAIDTLVKQEAISYNEDSRPPHRFTICQTRLGKVFCKLEISHTIIDGTSMSLLFRDLALAYEGRLDTVPKPLFRDYIAQLANQPLESGVQYWRTYLDGVEPCHMPLLTDGVVAAPKQLRSLRVDVKRFPELQAFGNAQGVTLSNIFHVAWAMTLRSFVGTDRPCFGYLASGRDASIRHSEKAIGPFINMLACRLELLPTTRICDVLDQVQQDYADSLPHRMTSLADVQHALGLSDTALFNTIISYRKLAPECDSVSATISFLERVPNHDPTEYNLSINVEATDETAVVDLYYWSDAVSNGQAENIASTFKRALENIHCHKDSSLGHLDTLSERNHGQIALWNGCMPSRIDSCVHWAFEQHAKLRPQSPAICGWDGDFTFEQLDSAANRVAGHLATLGVAPETYVPLCFDKSVWTIVAMLGVMKAGGACVPLDPSHPRSALEVRIREVGAHIVLVAPQYASLFESMVRNVVSLSSPLLDEVPLLDKPTCHIVQPNNAAFIIFTSGSTGRPKAVVLEHCSLVTSFNAHGSALQIGPCTRMLQFSAYTFDNSLEEMFTTLTRGGCVCVPSQHDRMNDLAGAINRMKVNFCCLTPTVASFLDPRDVPTVRDLALGGEPLTKKNIAMWNDSLTLHGQYGPSECSIDSAVHVGISPNSEPTNLGRSVGCVTWIVNPLNSDLLVPVGCAGELVIEGPIVSRGYLNNPEKNAASFIDNPAWSRGQELPWIRATSERRRMYKTGDLVRYNSDGTMNYLGRIDTQIKLHGQRIELGEIEHHVKAILPEGARSAVELVSIGGKEALATFICVKPTNQDDILLPMTDAVVALAKNIEAAVSSALASYMVPSLYIPVSRLPMTSSGKTDRGALRTCVRDMASEAATTYRLSRRSSRTPKTHMEKTMAALWEEILALEPNTVSAEDNFFRMGGDSVGAMRLVSAARVKGVSLAVLNIFQNPKLEDLARDLSPKAESHEDVVDDQPSPVVAGSDVSTELISDISLLCRVEPNAIEDVYPCTAIQEGLMTLSMKDPGAYVAHNTYQLPLGVDLTRFQNAWQTVAYSESILRTRIVYVQDHGFFQVVVRESLPWNNASQLENQSSSQVPAYNGGQLTQYTLVIEQSGTVRFLWTIHHALYDGWSFPLIMKLVESCYHGTFPNPRALATPYKSFVDYLSTIDMSESDSFWRATLSDTTAPQFPALPHPAYQARATSLETRAIVMPPQRHAEFTMPSKVRAAWALAVAIFSDAEDVLFGESTSGRDAPVPGIEDMIGPTLATIPSRVKISREDTVEEFIRRVQVQSARSLPFQHAGLQRIKRLSPEISAACEFQSLLAINHGADGGLDGALWKHTENSTAGTNFYTHPLMVVCTVSEGKVHADAHFDQDVISGWQVAQLLQEFETLLQIFNSASTLRQKIGDMPLLNAADSAVIEQWNSFSLPTMDKCAHYIIKEQVRKLPLNTEAVCSWDATFTYKQLDDLATTLARFLHSLGVGPDVTVPLCFEKSAWNVVAMLAVLKCGSAFVPLDPSAPVARLRNIVEDVGSRVLLCSAKHQIFCEAFANKVIPVHQATIDQMQHLRGPLPECSSKSAAYIIYTSGSTGRPKGTVVEHAAFCTAAASHGPAMRMDAATRALQFSSHSFDVSVLEILTTLGVGGCVCIPSEDGRMNDIAAVINAMRINWASLTPSFAQLIRPSAVPTLRTLALLGEAMSQTHVSTWADKVALQNAYGPTECAVITTVKDMDLSTEPTNIGRPVGGRCWVADKHNHNRLVPVGAIGELLVEGPVLAREYLHDEQKTNEVFVQNPGFASSPVRMYKTGDLVKYAPNGDLLFLGRKDTQTKVRGQRLEIGEVEFRLRTEPLIQHALATVPSKGFCSNRLVGVLSLRDLPDARAASDTLEVIAHDQTTTYIPQIRERLCEWLPSYMIPSIFVVLRRIPLLPSGKLDRRQVVDWMDQMSEEIYQSITQIDGTEGDAKSPESDLERTMQNIWGHVLNIPSDQISTKQPFLHLGGDSLSAMQVMARCRAKGLGVTVQDIIRSKSIIELASRVTFAEQEFYTAEELDKPFDLSPIQRLYFDCVGDAWQQFNQSVLLRLQKHVEPNTLLQAIKTVVGAHSTLRTRFSKGDTGIWKQSIVQDVPTSFCFRVHEYSGDIMNDLTVKTTIEASQKCLDIRTGPMLAVDVFQSVTGELLSLAAHHLVVDVVSWQVILQDLEDILGGMKASVQGSLPFQTWCRLQSEVDASMFGKVYPLDDVPRADFAYWGMETQQNLARDTIAETFEIDADTTSKLLDFCHNTLDAEPVDLFLASLLLSFKDAFPDRPCTPAIFNEGHGRETWDPKQDLSRTVGWFTTMCPIFAPATSADCRDIVEWIRWIKDLRSRIPGKGRPYFAHRSLCNEGRTKYAEHWPMEATFNYLGHLQRFARPHALLQPADGLSGQSVNALSNIGDRVPRFALFDISASITQGSIAFTFIYNRQMQRQPSIRAWVSRCHKVLEDAVEKLAQTPPILSLSDFPLVPLQFSGIVGLEERLSHFGVSSLALVEDIYPCSPMQQGILMSQMRDPKHYAYSAIFEARSTRTGRPIDIKALANAWLFVVNRIPTLRTIFVDGLCNEGEIGQAVLKQCGARIQELQCNTEDLQGLLERQPSANYEKGKPPHQLTLCRSPSGRVLCKLEINHALVDGSSIPILIQKLTEAYEEKADDSPVSLYREYIAYLIKTDHQLHVDFWKTYLTDVEPCYFPMLNDGACEAPTLRCQKLELPRTNEMQDFCKKHGVTLSNALQLVWGLVLRSYTGSDEVCFGYLTSGRDAPIRGIEEAIGTFINLLICRLALTDDLQLRDVVSKIQADYITSVAHQSCSLAEVQHQLNLAGSSLFNTAFTFQNRSNVRGPVESAVAFDVVKAQDPSEFAITVNAEAWESGITVSFTYWADKLSDAQASNLTHTFDRALQSLVGSTGTSLTVGDLNLLSNNGWEQISRWNKNLPAAVEKRIHDMVDSHAVTLPAPRLAVEGWDASFTFAELQRITSLLAFHLVGLGVRPGVYVPLLFEKSAWYVVAMMAVMKAGGAFIPLDPSHPESRLGTLIDSVDAHLVLCSDKYTAKGSVVAEMAISVTSNLIGCLSSPSTTFTSHSATPQTLAYIIFTSGTTGVPKGTMIEHGAFCTSAVEHSKAFYINLSSRVYQFASYTFDASIMEIFTTLIVGGCVCVPSEEDRMDNLSGSIQRMQANWLCLTPSVADTLQPESIPGVRVLILAGEAMFSKHITTWSGRELCLINGYGPSETCVVATTGEKVDTNGKIVNTDPSNVGGAVGCRSWVADPRNFNRLVPIGCVGELIIEGRTVGRGYINNEEKTNEVFVEDVPWLHRNSLLPKERMYRTGDLVRYNSDGTLTFVSRKDTQVKYNGQRIELGEIQSHVVANIPRNSQACVELLSLERKALAVFFTNPDFVASVTESRGNASTVDELLLPPSDSTKSAAQSIHTSLKRALPSYMIPSLYIPIAKLPCTRQGKLDRRRLKDMIENLPLNAVLSYNISASSSSRQAPTSGPETQLRAVWATVLGLAQDEIGTEDNFFGLGGDSIMAMKLVSAARKEGFSLAVGDVLRHPVLFEMAKTFKAIGQEMDSALRPFSLLDRSDPLDEILDGIAKQCGVPRSDIQDAYPCSSLQEGLVTLSMKQAGAYVARNVFRLPTHIDLERFKDAWQKTLEDVDILRTRIVHGSASSFVQVVLRNRPMTWHVCDSLSSVPREDLELDGGELARYAIVREANADERYFVWSLHHALYDGWSLPMVLKRVEAFYFDGAVEISKSSYAAFIHYLASTNIEASEKFWKSHLSGFSPLHFPQASLTAMEVPRKSATLAHSMDLSLHPTGLTVPTLIRSAWAIVLSAYAGSEEVVFGETLAGRDIPLPTIADIVGPTFTTVPTRICVDRGMTVKEYAQRIQLMAADTIPHQHMGLQHIRRLSSETSIACDFQNLLVIQSAEEQLRDDFIEPQHDGVDSNFFTYPLVVECSTGKSRLQFCAYHDENLISSWEVQRLLYQLEHVLQQLATFMGSDKTVGEVQIFSPQDFELVSQWNGYEARVLDECLHETFLKVASSQPSAPAICAWDGQLSYGEVKEYAGRIAQQLVQAGVRPSVLVPFCMDKSAWNAVVILGILISGGGFVPLDPSHPTSRHEEIIKDTKAQVLLCSPGYEHRYASFVDIVLSVDGQSIPNLPPCHHAGIPLSGTPSDVAYVIFTSGSTGKPKGVQIQHRAVSSSSLGYRDTLRMKSNSRVFQFASLCFDATIMEILTTLTYGGCVCVPDDEERLTDIAGALARMDISWAFFTPSVANIIDPASVPSLRTLVVGGELLPIEIVNKWGDRVELINAYGPTEASVITSGNFEIAQNRNVLNIGKAHTGGFAWIADPDDADRLSPVGCTGELVLHGPYLSCGYLNDAQKTADAFIENPAWSSAFGNDSVRLYKTGDLVRYDSTGNLLFMGRKDGQVKLHGQRLELGEIEHRLEIDDRVRHVLVVYPKAGPCEKRLVGVLTFKELSSPDVATGSNGCQLLQGSRMKTARRLVAKVRDTLSDQLPPYMVPSTWAVVERIPMLVSGKLDRKQVANWVQNLDAETHANITGVETQEEPPMPSSFTARLLQQIWARVLNLAMEDIKPDQSFIALGGDSITAMQVMARCRKEGISVSLQHVLKCKSVTHLAQLVGSGTVEEVKDEEMDVPFQLSPIQQLYFQTQFEYSGSSRCNQSFLLRTTKRVQAQQIDSAIQTIIRQHSMLRARFEKSQAGVWQQKITQDVASSYHFFEHNVATHGITTLIAKSQSSLDIQHGPLIIVDLLNTAKGEQILSMVAHHLVVDLVSWRIILGDLEELLLNQTLAVDKSLSFQSWCAIQAEQSQKERIEVLPCEAPPADLEFWGMAGKPNTYADVERTSFEVDEEVTRATLGDCNKALRTEPIDIFLAVVTHSFSRVFKQRSAPAVFNEGHGREAWSSSLDLSRTVGWFTTITPTHVEIEKHEDDVVDTVRRVKDLRRNTPGNGRPYFAHRFLTPEGRRQSNDQAMEMIFNYLGRMQQLEQPDALFQQVDCFTNEEEAKLIADVGPTATRFALFELSAAVVHNRLRFTFVYNNKMNHQDKIQQWVSECKRTLEESVARLSDLQPQRTLSDYPLLHIDYKGLQKIASVLPSLGIFDQDAIEDIYPCAPMQEGIILSQIKDPESYVMHTTYEIKSTNGSPLRAAKVLQAWQQVVDRHAALRTTFIDSMCKGGVFDQVVVKKADAGAILLQCPDAEVQDRLSSIKITDINWRKLPKLPHQLSLCETPTGRIIVKLEVNHAVIDGGSIFAMMQDLAAAYEGRLSETPSLLYSDYIGHITRQSREAGVAFWKKYLENARPCAFPTLTQKPVYEKRLGSTTLGFYRFPELVALCETWKVTLSNVLQAVWALVLAHYTGSDDVCYGYLASGRDAPLDGIESAVGAFINMLVFRLKIDPGKTLEQLFLQVQGDFLESLPFQHVSVAQLQHDVGLEGRSLFNTAMSIQNYQRSSDMEKASITFDQVTSHDPSEYVITANILTSRNHEMVVFRYWTDKVSDDQARELSEVMLTLLNGIIDRPQQTLRDLKLASDAQRPSAPLGMNDSALKDMVSQCVREAIQQLFANGNLFGTTAMEAASMVDQKLGPMLQPSRPLPPTRNYTSDSTAVDYPSDPVDTPTTCTDDESDLLQSKNLIRGLNRPSSCTEKLRKLWSTFLDKDLDQVKDDAGFFDLGGDSIIAMRLAGAAREEGLVMKVADVFKNPTFADMAAKVTTADEIDSVLKNQIKRNSLVNIPTAKALMTSDPYERYSLLKLSNVEAFLQERICPKIGMFRGGISDVFPVTNFQALAVTGVLLESKWMLNYFFLDGYGRVDIQRLKRAAFRVVQAFDIFRTLFINYGDQFLQVVVRKLVPEFVVHETEQDLDEYTRALQSKDKESGPQLGEAFVQFTVLKEKDGPRHRIILRMSHAQYDGVCLGRIFMGLQAAYQSESIPASPPFANYVRDSAGGISSQHYDYWRSFLKGSAMTEILPKDSPNYRNPTGETVVLRKAMCILPPASESITLATIIKAAWSVVLAQFTGRNDIVFGNVISGRNASVAGVEGIVGPCVNLIPVRVDFESGWTALDLLHQIQEQQVVGMPYESLGFRDIIKHCTDWPDWMHFSTIVQHQNVDPGKQFCLGDNHYTMGSLGTQENLADIVVLSTPLQNGDVEVTLSYGSDSALPDTFANTAFGKLCDLVHSFTSSPRSPISLEGETAVASPCLSPNLHDAPKTKRLSILSTVNTIDKKLLMMLSDLLMRLWNQVLGVAPSTPKLFHIEDNFFTLGGDLIALAALASLIEHEAGLKVKVEELIGHPVMVEQLALLANRQAEMQIEREELVRGATSPVLGTGLGGSSGDGEDGKKRMKLWRVKSDLAKKAVRKSGRRFLRGEKVAA</sequence>
<dbReference type="OrthoDB" id="416786at2759"/>
<keyword evidence="3" id="KW-0597">Phosphoprotein</keyword>
<dbReference type="PANTHER" id="PTHR45398:SF1">
    <property type="entry name" value="ENZYME, PUTATIVE (JCVI)-RELATED"/>
    <property type="match status" value="1"/>
</dbReference>
<proteinExistence type="inferred from homology"/>
<dbReference type="FunFam" id="3.30.559.30:FF:000005">
    <property type="entry name" value="Nonribosomal peptide synthase Pes1"/>
    <property type="match status" value="3"/>
</dbReference>
<evidence type="ECO:0000256" key="4">
    <source>
        <dbReference type="ARBA" id="ARBA00022598"/>
    </source>
</evidence>
<dbReference type="Pfam" id="PF00501">
    <property type="entry name" value="AMP-binding"/>
    <property type="match status" value="4"/>
</dbReference>
<dbReference type="Gene3D" id="3.30.559.10">
    <property type="entry name" value="Chloramphenicol acetyltransferase-like domain"/>
    <property type="match status" value="9"/>
</dbReference>
<evidence type="ECO:0000256" key="3">
    <source>
        <dbReference type="ARBA" id="ARBA00022553"/>
    </source>
</evidence>
<dbReference type="PANTHER" id="PTHR45398">
    <property type="match status" value="1"/>
</dbReference>
<dbReference type="Gene3D" id="3.30.559.30">
    <property type="entry name" value="Nonribosomal peptide synthetase, condensation domain"/>
    <property type="match status" value="9"/>
</dbReference>
<dbReference type="PROSITE" id="PS00012">
    <property type="entry name" value="PHOSPHOPANTETHEINE"/>
    <property type="match status" value="3"/>
</dbReference>
<dbReference type="Proteomes" id="UP000799291">
    <property type="component" value="Unassembled WGS sequence"/>
</dbReference>
<dbReference type="SMART" id="SM00823">
    <property type="entry name" value="PKS_PP"/>
    <property type="match status" value="5"/>
</dbReference>
<dbReference type="EMBL" id="MU005613">
    <property type="protein sequence ID" value="KAF2678227.1"/>
    <property type="molecule type" value="Genomic_DNA"/>
</dbReference>
<dbReference type="InterPro" id="IPR001242">
    <property type="entry name" value="Condensation_dom"/>
</dbReference>
<dbReference type="InterPro" id="IPR006162">
    <property type="entry name" value="Ppantetheine_attach_site"/>
</dbReference>
<dbReference type="GO" id="GO:0019748">
    <property type="term" value="P:secondary metabolic process"/>
    <property type="evidence" value="ECO:0007669"/>
    <property type="project" value="UniProtKB-ARBA"/>
</dbReference>
<feature type="region of interest" description="Disordered" evidence="6">
    <location>
        <begin position="6241"/>
        <end position="6278"/>
    </location>
</feature>